<evidence type="ECO:0000256" key="8">
    <source>
        <dbReference type="ARBA" id="ARBA00030686"/>
    </source>
</evidence>
<evidence type="ECO:0000313" key="10">
    <source>
        <dbReference type="EMBL" id="PIZ16144.1"/>
    </source>
</evidence>
<evidence type="ECO:0000256" key="2">
    <source>
        <dbReference type="ARBA" id="ARBA00007110"/>
    </source>
</evidence>
<dbReference type="AlphaFoldDB" id="A0A2M7S9D0"/>
<evidence type="ECO:0000256" key="9">
    <source>
        <dbReference type="ARBA" id="ARBA00047340"/>
    </source>
</evidence>
<comment type="catalytic activity">
    <reaction evidence="9">
        <text>5,6-dimethylbenzimidazole + nicotinate beta-D-ribonucleotide = alpha-ribazole 5'-phosphate + nicotinate + H(+)</text>
        <dbReference type="Rhea" id="RHEA:11196"/>
        <dbReference type="ChEBI" id="CHEBI:15378"/>
        <dbReference type="ChEBI" id="CHEBI:15890"/>
        <dbReference type="ChEBI" id="CHEBI:32544"/>
        <dbReference type="ChEBI" id="CHEBI:57502"/>
        <dbReference type="ChEBI" id="CHEBI:57918"/>
        <dbReference type="EC" id="2.4.2.21"/>
    </reaction>
</comment>
<evidence type="ECO:0000256" key="1">
    <source>
        <dbReference type="ARBA" id="ARBA00005049"/>
    </source>
</evidence>
<evidence type="ECO:0000256" key="7">
    <source>
        <dbReference type="ARBA" id="ARBA00022679"/>
    </source>
</evidence>
<accession>A0A2M7S9D0</accession>
<comment type="pathway">
    <text evidence="1">Nucleoside biosynthesis; alpha-ribazole biosynthesis; alpha-ribazole from 5,6-dimethylbenzimidazole: step 1/2.</text>
</comment>
<comment type="caution">
    <text evidence="10">The sequence shown here is derived from an EMBL/GenBank/DDBJ whole genome shotgun (WGS) entry which is preliminary data.</text>
</comment>
<dbReference type="GO" id="GO:0009236">
    <property type="term" value="P:cobalamin biosynthetic process"/>
    <property type="evidence" value="ECO:0007669"/>
    <property type="project" value="UniProtKB-KW"/>
</dbReference>
<dbReference type="EMBL" id="PFMR01000208">
    <property type="protein sequence ID" value="PIZ16144.1"/>
    <property type="molecule type" value="Genomic_DNA"/>
</dbReference>
<reference evidence="11" key="1">
    <citation type="submission" date="2017-09" db="EMBL/GenBank/DDBJ databases">
        <title>Depth-based differentiation of microbial function through sediment-hosted aquifers and enrichment of novel symbionts in the deep terrestrial subsurface.</title>
        <authorList>
            <person name="Probst A.J."/>
            <person name="Ladd B."/>
            <person name="Jarett J.K."/>
            <person name="Geller-Mcgrath D.E."/>
            <person name="Sieber C.M.K."/>
            <person name="Emerson J.B."/>
            <person name="Anantharaman K."/>
            <person name="Thomas B.C."/>
            <person name="Malmstrom R."/>
            <person name="Stieglmeier M."/>
            <person name="Klingl A."/>
            <person name="Woyke T."/>
            <person name="Ryan C.M."/>
            <person name="Banfield J.F."/>
        </authorList>
    </citation>
    <scope>NUCLEOTIDE SEQUENCE [LARGE SCALE GENOMIC DNA]</scope>
</reference>
<dbReference type="EC" id="2.4.2.21" evidence="3"/>
<evidence type="ECO:0000256" key="3">
    <source>
        <dbReference type="ARBA" id="ARBA00011991"/>
    </source>
</evidence>
<dbReference type="InterPro" id="IPR023195">
    <property type="entry name" value="Nict_dMeBzImd_PRibTrfase_N"/>
</dbReference>
<evidence type="ECO:0000256" key="4">
    <source>
        <dbReference type="ARBA" id="ARBA00015486"/>
    </source>
</evidence>
<protein>
    <recommendedName>
        <fullName evidence="4">Nicotinate-nucleotide--dimethylbenzimidazole phosphoribosyltransferase</fullName>
        <ecNumber evidence="3">2.4.2.21</ecNumber>
    </recommendedName>
    <alternativeName>
        <fullName evidence="8">N(1)-alpha-phosphoribosyltransferase</fullName>
    </alternativeName>
</protein>
<proteinExistence type="inferred from homology"/>
<evidence type="ECO:0000313" key="11">
    <source>
        <dbReference type="Proteomes" id="UP000229307"/>
    </source>
</evidence>
<dbReference type="InterPro" id="IPR036087">
    <property type="entry name" value="Nict_dMeBzImd_PRibTrfase_sf"/>
</dbReference>
<keyword evidence="6 10" id="KW-0328">Glycosyltransferase</keyword>
<dbReference type="UniPathway" id="UPA00061">
    <property type="reaction ID" value="UER00516"/>
</dbReference>
<keyword evidence="5" id="KW-0169">Cobalamin biosynthesis</keyword>
<organism evidence="10 11">
    <name type="scientific">Candidatus Desantisbacteria bacterium CG_4_10_14_0_8_um_filter_48_22</name>
    <dbReference type="NCBI Taxonomy" id="1974543"/>
    <lineage>
        <taxon>Bacteria</taxon>
        <taxon>Candidatus Desantisiibacteriota</taxon>
    </lineage>
</organism>
<comment type="similarity">
    <text evidence="2">Belongs to the CobT family.</text>
</comment>
<name>A0A2M7S9D0_9BACT</name>
<dbReference type="SUPFAM" id="SSF52733">
    <property type="entry name" value="Nicotinate mononucleotide:5,6-dimethylbenzimidazole phosphoribosyltransferase (CobT)"/>
    <property type="match status" value="1"/>
</dbReference>
<gene>
    <name evidence="10" type="primary">cobT</name>
    <name evidence="10" type="ORF">COY52_07975</name>
</gene>
<dbReference type="Pfam" id="PF02277">
    <property type="entry name" value="DBI_PRT"/>
    <property type="match status" value="1"/>
</dbReference>
<sequence length="49" mass="5423">MDRAQKRLDNLTKPLGSLGRLEELARRIAGITGKENPSLKNKVIFTMAA</sequence>
<keyword evidence="7 10" id="KW-0808">Transferase</keyword>
<evidence type="ECO:0000256" key="5">
    <source>
        <dbReference type="ARBA" id="ARBA00022573"/>
    </source>
</evidence>
<evidence type="ECO:0000256" key="6">
    <source>
        <dbReference type="ARBA" id="ARBA00022676"/>
    </source>
</evidence>
<dbReference type="Gene3D" id="1.10.1610.10">
    <property type="match status" value="1"/>
</dbReference>
<feature type="non-terminal residue" evidence="10">
    <location>
        <position position="49"/>
    </location>
</feature>
<dbReference type="Proteomes" id="UP000229307">
    <property type="component" value="Unassembled WGS sequence"/>
</dbReference>
<dbReference type="InterPro" id="IPR003200">
    <property type="entry name" value="Nict_dMeBzImd_PRibTrfase"/>
</dbReference>
<dbReference type="GO" id="GO:0008939">
    <property type="term" value="F:nicotinate-nucleotide-dimethylbenzimidazole phosphoribosyltransferase activity"/>
    <property type="evidence" value="ECO:0007669"/>
    <property type="project" value="UniProtKB-EC"/>
</dbReference>